<reference evidence="1" key="1">
    <citation type="submission" date="2020-01" db="EMBL/GenBank/DDBJ databases">
        <title>Development of genomics and gene disruption for Polysphondylium violaceum indicates a role for the polyketide synthase stlB in stalk morphogenesis.</title>
        <authorList>
            <person name="Narita B."/>
            <person name="Kawabe Y."/>
            <person name="Kin K."/>
            <person name="Saito T."/>
            <person name="Gibbs R."/>
            <person name="Kuspa A."/>
            <person name="Muzny D."/>
            <person name="Queller D."/>
            <person name="Richards S."/>
            <person name="Strassman J."/>
            <person name="Sucgang R."/>
            <person name="Worley K."/>
            <person name="Schaap P."/>
        </authorList>
    </citation>
    <scope>NUCLEOTIDE SEQUENCE</scope>
    <source>
        <strain evidence="1">QSvi11</strain>
    </source>
</reference>
<evidence type="ECO:0000313" key="1">
    <source>
        <dbReference type="EMBL" id="KAF2074126.1"/>
    </source>
</evidence>
<organism evidence="1 2">
    <name type="scientific">Polysphondylium violaceum</name>
    <dbReference type="NCBI Taxonomy" id="133409"/>
    <lineage>
        <taxon>Eukaryota</taxon>
        <taxon>Amoebozoa</taxon>
        <taxon>Evosea</taxon>
        <taxon>Eumycetozoa</taxon>
        <taxon>Dictyostelia</taxon>
        <taxon>Dictyosteliales</taxon>
        <taxon>Dictyosteliaceae</taxon>
        <taxon>Polysphondylium</taxon>
    </lineage>
</organism>
<name>A0A8J4Q550_9MYCE</name>
<evidence type="ECO:0000313" key="2">
    <source>
        <dbReference type="Proteomes" id="UP000695562"/>
    </source>
</evidence>
<proteinExistence type="predicted"/>
<protein>
    <submittedName>
        <fullName evidence="1">Uncharacterized protein</fullName>
    </submittedName>
</protein>
<dbReference type="OrthoDB" id="24474at2759"/>
<keyword evidence="2" id="KW-1185">Reference proteome</keyword>
<gene>
    <name evidence="1" type="ORF">CYY_004568</name>
</gene>
<dbReference type="Proteomes" id="UP000695562">
    <property type="component" value="Unassembled WGS sequence"/>
</dbReference>
<sequence length="549" mass="62231">MSNNGYIYFSSTIDGNEETDSSPSSLQLDYNPAGVVPNIAPIEFDQKVVQKVYSDRQGNNSLVLYNFANECSSLEKFSMGAYKTYVHPGNDIDRFQALSHGAQNIVRLVANQKDYSQPEIIFSALRVVVNHLAPHSEYIDALVHIIRPIPTLQEFYTKAFTGSFNYTVLPDNFSPLLHGLVILTSNFVHLENQYLNIIFNLFQHDSMVIKEILNNCIPVQQSFEPIPADVQAILDEVDTNQPGPIYVPQHMVPIVENNMTPSRRKVAKTHPKNGLPLTIPKCREFKRLFPARFYRASNTNSPAIDLNNSFSGIILSLILYLLNTIYQPFPCEFSPNRIIKPHPIIFVANHKKYSKLSFKLRVVSTDPIGLDSEDAFACVAFHPKHSGNGGYRFEIAIARNDARHKSCKFIFELYNNVKAIGPDGRAFIREDLLDQIESPAMFYRNTPSDFDNPTNVGFQRDLTIRNKYHAHSNHFKEGRLTDTAKPLFVVIKCLSDIRADVIIPQSDITFESTFWISFIWNLDPGIYSITLAYTNGKTPSAQIPYFFVA</sequence>
<accession>A0A8J4Q550</accession>
<comment type="caution">
    <text evidence="1">The sequence shown here is derived from an EMBL/GenBank/DDBJ whole genome shotgun (WGS) entry which is preliminary data.</text>
</comment>
<dbReference type="EMBL" id="AJWJ01000164">
    <property type="protein sequence ID" value="KAF2074126.1"/>
    <property type="molecule type" value="Genomic_DNA"/>
</dbReference>
<dbReference type="AlphaFoldDB" id="A0A8J4Q550"/>